<proteinExistence type="predicted"/>
<dbReference type="EMBL" id="CM045766">
    <property type="protein sequence ID" value="KAI8005370.1"/>
    <property type="molecule type" value="Genomic_DNA"/>
</dbReference>
<reference evidence="1 2" key="1">
    <citation type="journal article" date="2022" name="Plant J.">
        <title>Chromosome-level genome of Camellia lanceoleosa provides a valuable resource for understanding genome evolution and self-incompatibility.</title>
        <authorList>
            <person name="Gong W."/>
            <person name="Xiao S."/>
            <person name="Wang L."/>
            <person name="Liao Z."/>
            <person name="Chang Y."/>
            <person name="Mo W."/>
            <person name="Hu G."/>
            <person name="Li W."/>
            <person name="Zhao G."/>
            <person name="Zhu H."/>
            <person name="Hu X."/>
            <person name="Ji K."/>
            <person name="Xiang X."/>
            <person name="Song Q."/>
            <person name="Yuan D."/>
            <person name="Jin S."/>
            <person name="Zhang L."/>
        </authorList>
    </citation>
    <scope>NUCLEOTIDE SEQUENCE [LARGE SCALE GENOMIC DNA]</scope>
    <source>
        <strain evidence="1">SQ_2022a</strain>
    </source>
</reference>
<organism evidence="1 2">
    <name type="scientific">Camellia lanceoleosa</name>
    <dbReference type="NCBI Taxonomy" id="1840588"/>
    <lineage>
        <taxon>Eukaryota</taxon>
        <taxon>Viridiplantae</taxon>
        <taxon>Streptophyta</taxon>
        <taxon>Embryophyta</taxon>
        <taxon>Tracheophyta</taxon>
        <taxon>Spermatophyta</taxon>
        <taxon>Magnoliopsida</taxon>
        <taxon>eudicotyledons</taxon>
        <taxon>Gunneridae</taxon>
        <taxon>Pentapetalae</taxon>
        <taxon>asterids</taxon>
        <taxon>Ericales</taxon>
        <taxon>Theaceae</taxon>
        <taxon>Camellia</taxon>
    </lineage>
</organism>
<evidence type="ECO:0000313" key="2">
    <source>
        <dbReference type="Proteomes" id="UP001060215"/>
    </source>
</evidence>
<keyword evidence="2" id="KW-1185">Reference proteome</keyword>
<gene>
    <name evidence="1" type="ORF">LOK49_LG08G00749</name>
</gene>
<dbReference type="Proteomes" id="UP001060215">
    <property type="component" value="Chromosome 9"/>
</dbReference>
<comment type="caution">
    <text evidence="1">The sequence shown here is derived from an EMBL/GenBank/DDBJ whole genome shotgun (WGS) entry which is preliminary data.</text>
</comment>
<protein>
    <submittedName>
        <fullName evidence="1">Uncharacterized protein</fullName>
    </submittedName>
</protein>
<accession>A0ACC0GYH2</accession>
<name>A0ACC0GYH2_9ERIC</name>
<sequence>MIQLFLYSTANTYSKFTLQPSQPLSKSFKWRMKLFNFQHSNLNDVFCRFLQCVSLLFLSRIELYCHLYMLLSFSFLFVMAFTQQ</sequence>
<evidence type="ECO:0000313" key="1">
    <source>
        <dbReference type="EMBL" id="KAI8005370.1"/>
    </source>
</evidence>